<dbReference type="InterPro" id="IPR039425">
    <property type="entry name" value="RNA_pol_sigma-70-like"/>
</dbReference>
<sequence>MTRGDPDALADAYRRWAPLVHTLATRSLGDAKEAEDITQQVFLGVWRGRAGYRPERGPINAWVVGITRRKIVDALAARSRRTALVTAATAAAGTRVPRPADHPEAVLDRLLVLRALETLPHAQRRLLSLAFFDDLTQVQIAERTGLPLGTVKSHVRRGLHRLRGALEPEHGAPPATRGTHE</sequence>
<protein>
    <submittedName>
        <fullName evidence="8">Sigma-70 family RNA polymerase sigma factor</fullName>
    </submittedName>
</protein>
<evidence type="ECO:0000256" key="5">
    <source>
        <dbReference type="ARBA" id="ARBA00023163"/>
    </source>
</evidence>
<dbReference type="PANTHER" id="PTHR43133">
    <property type="entry name" value="RNA POLYMERASE ECF-TYPE SIGMA FACTO"/>
    <property type="match status" value="1"/>
</dbReference>
<evidence type="ECO:0000259" key="6">
    <source>
        <dbReference type="Pfam" id="PF04542"/>
    </source>
</evidence>
<dbReference type="InterPro" id="IPR007627">
    <property type="entry name" value="RNA_pol_sigma70_r2"/>
</dbReference>
<dbReference type="SUPFAM" id="SSF88946">
    <property type="entry name" value="Sigma2 domain of RNA polymerase sigma factors"/>
    <property type="match status" value="1"/>
</dbReference>
<accession>A0ABZ2AFE0</accession>
<keyword evidence="3" id="KW-0731">Sigma factor</keyword>
<dbReference type="InterPro" id="IPR013325">
    <property type="entry name" value="RNA_pol_sigma_r2"/>
</dbReference>
<keyword evidence="9" id="KW-1185">Reference proteome</keyword>
<evidence type="ECO:0000256" key="2">
    <source>
        <dbReference type="ARBA" id="ARBA00023015"/>
    </source>
</evidence>
<dbReference type="PANTHER" id="PTHR43133:SF62">
    <property type="entry name" value="RNA POLYMERASE SIGMA FACTOR SIGZ"/>
    <property type="match status" value="1"/>
</dbReference>
<gene>
    <name evidence="8" type="ORF">OG442_02340</name>
</gene>
<evidence type="ECO:0000313" key="8">
    <source>
        <dbReference type="EMBL" id="WUX57164.1"/>
    </source>
</evidence>
<organism evidence="8 9">
    <name type="scientific">Streptomyces niveus</name>
    <name type="common">Streptomyces spheroides</name>
    <dbReference type="NCBI Taxonomy" id="193462"/>
    <lineage>
        <taxon>Bacteria</taxon>
        <taxon>Bacillati</taxon>
        <taxon>Actinomycetota</taxon>
        <taxon>Actinomycetes</taxon>
        <taxon>Kitasatosporales</taxon>
        <taxon>Streptomycetaceae</taxon>
        <taxon>Streptomyces</taxon>
    </lineage>
</organism>
<dbReference type="SUPFAM" id="SSF88659">
    <property type="entry name" value="Sigma3 and sigma4 domains of RNA polymerase sigma factors"/>
    <property type="match status" value="1"/>
</dbReference>
<reference evidence="8" key="1">
    <citation type="submission" date="2022-10" db="EMBL/GenBank/DDBJ databases">
        <title>The complete genomes of actinobacterial strains from the NBC collection.</title>
        <authorList>
            <person name="Joergensen T.S."/>
            <person name="Alvarez Arevalo M."/>
            <person name="Sterndorff E.B."/>
            <person name="Faurdal D."/>
            <person name="Vuksanovic O."/>
            <person name="Mourched A.-S."/>
            <person name="Charusanti P."/>
            <person name="Shaw S."/>
            <person name="Blin K."/>
            <person name="Weber T."/>
        </authorList>
    </citation>
    <scope>NUCLEOTIDE SEQUENCE</scope>
    <source>
        <strain evidence="8">NBC_01432</strain>
    </source>
</reference>
<dbReference type="EMBL" id="CP109495">
    <property type="protein sequence ID" value="WUX57164.1"/>
    <property type="molecule type" value="Genomic_DNA"/>
</dbReference>
<evidence type="ECO:0000259" key="7">
    <source>
        <dbReference type="Pfam" id="PF04545"/>
    </source>
</evidence>
<evidence type="ECO:0000256" key="1">
    <source>
        <dbReference type="ARBA" id="ARBA00010641"/>
    </source>
</evidence>
<dbReference type="InterPro" id="IPR014284">
    <property type="entry name" value="RNA_pol_sigma-70_dom"/>
</dbReference>
<dbReference type="Gene3D" id="1.10.1740.10">
    <property type="match status" value="1"/>
</dbReference>
<dbReference type="Proteomes" id="UP001432209">
    <property type="component" value="Chromosome"/>
</dbReference>
<comment type="similarity">
    <text evidence="1">Belongs to the sigma-70 factor family. ECF subfamily.</text>
</comment>
<name>A0ABZ2AFE0_STRNV</name>
<evidence type="ECO:0000313" key="9">
    <source>
        <dbReference type="Proteomes" id="UP001432209"/>
    </source>
</evidence>
<feature type="domain" description="RNA polymerase sigma-70 region 4" evidence="7">
    <location>
        <begin position="115"/>
        <end position="163"/>
    </location>
</feature>
<dbReference type="NCBIfam" id="TIGR02937">
    <property type="entry name" value="sigma70-ECF"/>
    <property type="match status" value="1"/>
</dbReference>
<keyword evidence="4" id="KW-0238">DNA-binding</keyword>
<dbReference type="CDD" id="cd06171">
    <property type="entry name" value="Sigma70_r4"/>
    <property type="match status" value="1"/>
</dbReference>
<feature type="domain" description="RNA polymerase sigma-70 region 2" evidence="6">
    <location>
        <begin position="13"/>
        <end position="81"/>
    </location>
</feature>
<proteinExistence type="inferred from homology"/>
<keyword evidence="2" id="KW-0805">Transcription regulation</keyword>
<dbReference type="InterPro" id="IPR007630">
    <property type="entry name" value="RNA_pol_sigma70_r4"/>
</dbReference>
<dbReference type="Pfam" id="PF04545">
    <property type="entry name" value="Sigma70_r4"/>
    <property type="match status" value="1"/>
</dbReference>
<dbReference type="InterPro" id="IPR013324">
    <property type="entry name" value="RNA_pol_sigma_r3/r4-like"/>
</dbReference>
<keyword evidence="5" id="KW-0804">Transcription</keyword>
<evidence type="ECO:0000256" key="3">
    <source>
        <dbReference type="ARBA" id="ARBA00023082"/>
    </source>
</evidence>
<dbReference type="Pfam" id="PF04542">
    <property type="entry name" value="Sigma70_r2"/>
    <property type="match status" value="1"/>
</dbReference>
<evidence type="ECO:0000256" key="4">
    <source>
        <dbReference type="ARBA" id="ARBA00023125"/>
    </source>
</evidence>
<dbReference type="Gene3D" id="1.10.10.10">
    <property type="entry name" value="Winged helix-like DNA-binding domain superfamily/Winged helix DNA-binding domain"/>
    <property type="match status" value="1"/>
</dbReference>
<dbReference type="InterPro" id="IPR036388">
    <property type="entry name" value="WH-like_DNA-bd_sf"/>
</dbReference>